<dbReference type="EMBL" id="JADGIZ020000026">
    <property type="protein sequence ID" value="KAL2915185.1"/>
    <property type="molecule type" value="Genomic_DNA"/>
</dbReference>
<dbReference type="PANTHER" id="PTHR47259">
    <property type="match status" value="1"/>
</dbReference>
<evidence type="ECO:0000259" key="3">
    <source>
        <dbReference type="Pfam" id="PF12471"/>
    </source>
</evidence>
<proteinExistence type="predicted"/>
<dbReference type="NCBIfam" id="NF005536">
    <property type="entry name" value="PRK07198.1"/>
    <property type="match status" value="1"/>
</dbReference>
<dbReference type="Pfam" id="PF00925">
    <property type="entry name" value="GTP_cyclohydro2"/>
    <property type="match status" value="1"/>
</dbReference>
<evidence type="ECO:0000259" key="2">
    <source>
        <dbReference type="Pfam" id="PF00925"/>
    </source>
</evidence>
<dbReference type="Pfam" id="PF12471">
    <property type="entry name" value="GTP_CH_N"/>
    <property type="match status" value="1"/>
</dbReference>
<protein>
    <submittedName>
        <fullName evidence="4">Uracil-regulated protein 1</fullName>
    </submittedName>
</protein>
<accession>A0ABR4N6V3</accession>
<dbReference type="InterPro" id="IPR032677">
    <property type="entry name" value="GTP_cyclohydro_II"/>
</dbReference>
<comment type="caution">
    <text evidence="4">The sequence shown here is derived from an EMBL/GenBank/DDBJ whole genome shotgun (WGS) entry which is preliminary data.</text>
</comment>
<feature type="domain" description="GTP cyclohydrolase N-terminal" evidence="3">
    <location>
        <begin position="125"/>
        <end position="316"/>
    </location>
</feature>
<feature type="domain" description="GTP cyclohydrolase II" evidence="2">
    <location>
        <begin position="357"/>
        <end position="492"/>
    </location>
</feature>
<evidence type="ECO:0000256" key="1">
    <source>
        <dbReference type="SAM" id="MobiDB-lite"/>
    </source>
</evidence>
<dbReference type="InterPro" id="IPR022163">
    <property type="entry name" value="GTP_CH_N"/>
</dbReference>
<reference evidence="4 5" key="1">
    <citation type="submission" date="2023-09" db="EMBL/GenBank/DDBJ databases">
        <title>Pangenome analysis of Batrachochytrium dendrobatidis and related Chytrids.</title>
        <authorList>
            <person name="Yacoub M.N."/>
            <person name="Stajich J.E."/>
            <person name="James T.Y."/>
        </authorList>
    </citation>
    <scope>NUCLEOTIDE SEQUENCE [LARGE SCALE GENOMIC DNA]</scope>
    <source>
        <strain evidence="4 5">JEL0888</strain>
    </source>
</reference>
<evidence type="ECO:0000313" key="4">
    <source>
        <dbReference type="EMBL" id="KAL2915185.1"/>
    </source>
</evidence>
<gene>
    <name evidence="4" type="primary">URG1</name>
    <name evidence="4" type="ORF">HK105_205292</name>
</gene>
<organism evidence="4 5">
    <name type="scientific">Polyrhizophydium stewartii</name>
    <dbReference type="NCBI Taxonomy" id="2732419"/>
    <lineage>
        <taxon>Eukaryota</taxon>
        <taxon>Fungi</taxon>
        <taxon>Fungi incertae sedis</taxon>
        <taxon>Chytridiomycota</taxon>
        <taxon>Chytridiomycota incertae sedis</taxon>
        <taxon>Chytridiomycetes</taxon>
        <taxon>Rhizophydiales</taxon>
        <taxon>Rhizophydiales incertae sedis</taxon>
        <taxon>Polyrhizophydium</taxon>
    </lineage>
</organism>
<dbReference type="PANTHER" id="PTHR47259:SF2">
    <property type="entry name" value="URACIL-REGULATED PROTEIN 1"/>
    <property type="match status" value="1"/>
</dbReference>
<name>A0ABR4N6V3_9FUNG</name>
<keyword evidence="5" id="KW-1185">Reference proteome</keyword>
<dbReference type="InterPro" id="IPR036144">
    <property type="entry name" value="RibA-like_sf"/>
</dbReference>
<feature type="region of interest" description="Disordered" evidence="1">
    <location>
        <begin position="74"/>
        <end position="119"/>
    </location>
</feature>
<dbReference type="Gene3D" id="3.40.50.10990">
    <property type="entry name" value="GTP cyclohydrolase II"/>
    <property type="match status" value="1"/>
</dbReference>
<dbReference type="SUPFAM" id="SSF142695">
    <property type="entry name" value="RibA-like"/>
    <property type="match status" value="1"/>
</dbReference>
<sequence>MAANQPAPADQLLRSIFDAVNSLKAENRALADKLERYQAETTAALQAFSAVSPQMLAVDSSRRFSDATFKVHRSVGAQPSAVESDSEIEPTSPKFRKQSLPSAASPGRASGVSPQGQQPPLYNHRIVLTTYPGQVGINPIPLNWGSRDPHERGPIVASRHHGSLRLRNAIGAHGGAYSVYRALAVAIRELEPSHKPNLANTEPVIHFGPFPSWYDPAKIVSLDPWGHAVQEVFAKEISAGIDVRPTIAITKAHMQLAEIEAMVASGSIAVDGKVVLDKRGQLMVVKGAVEPVWFLPGIASRFGCDETTLRRCLFEDTGGMYPELITRPDLNVFLPPIGGLSIYVFGPPQFISDPSKRLTLRVHDECNGSDVFGSDICTCRPYLIFGIAECVRAAQNGGVGLIVYFRKEGRALGEVTKYLVYNARKRAEGGDTAENYFLRTENIAGVKDMRFQATMPDVLHWLGIQKVDRMISMSNMKYDAIVGSGIPILERVEIPPDMLPPDSQVEIDAKIAAGYFSATKQGAALDLSHTKGRTWDDINH</sequence>
<evidence type="ECO:0000313" key="5">
    <source>
        <dbReference type="Proteomes" id="UP001527925"/>
    </source>
</evidence>
<dbReference type="Proteomes" id="UP001527925">
    <property type="component" value="Unassembled WGS sequence"/>
</dbReference>